<dbReference type="RefSeq" id="XP_001223617.1">
    <property type="nucleotide sequence ID" value="XM_001223616.1"/>
</dbReference>
<dbReference type="AlphaFoldDB" id="Q2H1E3"/>
<protein>
    <submittedName>
        <fullName evidence="2">Uncharacterized protein</fullName>
    </submittedName>
</protein>
<keyword evidence="3" id="KW-1185">Reference proteome</keyword>
<sequence>MAVDATVTTPNVFPIDHAPKPPGGFSTLALPAHHQGQAKRAGVMLCEATGHHQRKHPQPHVVSHSMQWQRLRKQETKMSV</sequence>
<feature type="compositionally biased region" description="Polar residues" evidence="1">
    <location>
        <begin position="1"/>
        <end position="11"/>
    </location>
</feature>
<reference evidence="3" key="1">
    <citation type="journal article" date="2015" name="Genome Announc.">
        <title>Draft genome sequence of the cellulolytic fungus Chaetomium globosum.</title>
        <authorList>
            <person name="Cuomo C.A."/>
            <person name="Untereiner W.A."/>
            <person name="Ma L.-J."/>
            <person name="Grabherr M."/>
            <person name="Birren B.W."/>
        </authorList>
    </citation>
    <scope>NUCLEOTIDE SEQUENCE [LARGE SCALE GENOMIC DNA]</scope>
    <source>
        <strain evidence="3">ATCC 6205 / CBS 148.51 / DSM 1962 / NBRC 6347 / NRRL 1970</strain>
    </source>
</reference>
<name>Q2H1E3_CHAGB</name>
<evidence type="ECO:0000313" key="3">
    <source>
        <dbReference type="Proteomes" id="UP000001056"/>
    </source>
</evidence>
<proteinExistence type="predicted"/>
<dbReference type="Proteomes" id="UP000001056">
    <property type="component" value="Unassembled WGS sequence"/>
</dbReference>
<dbReference type="EMBL" id="CH408032">
    <property type="protein sequence ID" value="EAQ87784.1"/>
    <property type="molecule type" value="Genomic_DNA"/>
</dbReference>
<gene>
    <name evidence="2" type="ORF">CHGG_04403</name>
</gene>
<accession>Q2H1E3</accession>
<feature type="region of interest" description="Disordered" evidence="1">
    <location>
        <begin position="50"/>
        <end position="80"/>
    </location>
</feature>
<dbReference type="GeneID" id="4392209"/>
<dbReference type="HOGENOM" id="CLU_2589543_0_0_1"/>
<evidence type="ECO:0000256" key="1">
    <source>
        <dbReference type="SAM" id="MobiDB-lite"/>
    </source>
</evidence>
<dbReference type="InParanoid" id="Q2H1E3"/>
<organism evidence="2 3">
    <name type="scientific">Chaetomium globosum (strain ATCC 6205 / CBS 148.51 / DSM 1962 / NBRC 6347 / NRRL 1970)</name>
    <name type="common">Soil fungus</name>
    <dbReference type="NCBI Taxonomy" id="306901"/>
    <lineage>
        <taxon>Eukaryota</taxon>
        <taxon>Fungi</taxon>
        <taxon>Dikarya</taxon>
        <taxon>Ascomycota</taxon>
        <taxon>Pezizomycotina</taxon>
        <taxon>Sordariomycetes</taxon>
        <taxon>Sordariomycetidae</taxon>
        <taxon>Sordariales</taxon>
        <taxon>Chaetomiaceae</taxon>
        <taxon>Chaetomium</taxon>
    </lineage>
</organism>
<feature type="region of interest" description="Disordered" evidence="1">
    <location>
        <begin position="1"/>
        <end position="20"/>
    </location>
</feature>
<evidence type="ECO:0000313" key="2">
    <source>
        <dbReference type="EMBL" id="EAQ87784.1"/>
    </source>
</evidence>
<dbReference type="VEuPathDB" id="FungiDB:CHGG_04403"/>